<evidence type="ECO:0000256" key="1">
    <source>
        <dbReference type="SAM" id="Phobius"/>
    </source>
</evidence>
<accession>J7QZU7</accession>
<organism evidence="2 3">
    <name type="scientific">Huiozyma naganishii (strain ATCC MYA-139 / BCRC 22969 / CBS 8797 / KCTC 17520 / NBRC 10181 / NCYC 3082 / Yp74L-3)</name>
    <name type="common">Yeast</name>
    <name type="synonym">Kazachstania naganishii</name>
    <dbReference type="NCBI Taxonomy" id="1071383"/>
    <lineage>
        <taxon>Eukaryota</taxon>
        <taxon>Fungi</taxon>
        <taxon>Dikarya</taxon>
        <taxon>Ascomycota</taxon>
        <taxon>Saccharomycotina</taxon>
        <taxon>Saccharomycetes</taxon>
        <taxon>Saccharomycetales</taxon>
        <taxon>Saccharomycetaceae</taxon>
        <taxon>Huiozyma</taxon>
    </lineage>
</organism>
<protein>
    <submittedName>
        <fullName evidence="2">Uncharacterized protein</fullName>
    </submittedName>
</protein>
<dbReference type="InterPro" id="IPR018624">
    <property type="entry name" value="Sec66"/>
</dbReference>
<dbReference type="GeneID" id="34523660"/>
<name>J7QZU7_HUIN7</name>
<proteinExistence type="predicted"/>
<dbReference type="eggNOG" id="KOG4699">
    <property type="taxonomic scope" value="Eukaryota"/>
</dbReference>
<dbReference type="GO" id="GO:0030447">
    <property type="term" value="P:filamentous growth"/>
    <property type="evidence" value="ECO:0007669"/>
    <property type="project" value="EnsemblFungi"/>
</dbReference>
<gene>
    <name evidence="2" type="primary">KNAG0A03420</name>
    <name evidence="2" type="ordered locus">KNAG_0A03420</name>
</gene>
<dbReference type="KEGG" id="kng:KNAG_0A03420"/>
<dbReference type="GO" id="GO:0031204">
    <property type="term" value="P:post-translational protein targeting to membrane, translocation"/>
    <property type="evidence" value="ECO:0007669"/>
    <property type="project" value="EnsemblFungi"/>
</dbReference>
<dbReference type="HOGENOM" id="CLU_066294_1_1_1"/>
<dbReference type="GO" id="GO:0031207">
    <property type="term" value="C:Sec62/Sec63 complex"/>
    <property type="evidence" value="ECO:0007669"/>
    <property type="project" value="EnsemblFungi"/>
</dbReference>
<dbReference type="Proteomes" id="UP000006310">
    <property type="component" value="Chromosome 1"/>
</dbReference>
<keyword evidence="1" id="KW-1133">Transmembrane helix</keyword>
<dbReference type="PANTHER" id="PTHR28229">
    <property type="entry name" value="TRANSLOCATION PROTEIN SEC66"/>
    <property type="match status" value="1"/>
</dbReference>
<dbReference type="GO" id="GO:0008320">
    <property type="term" value="F:protein transmembrane transporter activity"/>
    <property type="evidence" value="ECO:0007669"/>
    <property type="project" value="EnsemblFungi"/>
</dbReference>
<dbReference type="OrthoDB" id="73168at2759"/>
<dbReference type="GO" id="GO:0071256">
    <property type="term" value="C:translocon complex"/>
    <property type="evidence" value="ECO:0007669"/>
    <property type="project" value="EnsemblFungi"/>
</dbReference>
<sequence>MNSSGSGSENGTFFEDAKFGQFYNGTAFNGTGFNGTGNGTASGAAEETVKLVATSVYTPFVYGAVLLVSLVFFARWYRGEQIKQLQELGSIFDEHDARDLYYELQATEKVHEKVLKAALLNRGAESVRRSFKMKELAPQVESLYKSGSVGEEYWKRFQTELKLIELEFKECLMEAEQLQPGWAQLYVALCQEICFNQAMQRRYHSILDRKNVCIEEWELNIDDTGRLKQ</sequence>
<reference evidence="2 3" key="1">
    <citation type="journal article" date="2011" name="Proc. Natl. Acad. Sci. U.S.A.">
        <title>Evolutionary erosion of yeast sex chromosomes by mating-type switching accidents.</title>
        <authorList>
            <person name="Gordon J.L."/>
            <person name="Armisen D."/>
            <person name="Proux-Wera E."/>
            <person name="Oheigeartaigh S.S."/>
            <person name="Byrne K.P."/>
            <person name="Wolfe K.H."/>
        </authorList>
    </citation>
    <scope>NUCLEOTIDE SEQUENCE [LARGE SCALE GENOMIC DNA]</scope>
    <source>
        <strain evidence="3">ATCC MYA-139 / BCRC 22969 / CBS 8797 / CCRC 22969 / KCTC 17520 / NBRC 10181 / NCYC 3082</strain>
    </source>
</reference>
<evidence type="ECO:0000313" key="3">
    <source>
        <dbReference type="Proteomes" id="UP000006310"/>
    </source>
</evidence>
<evidence type="ECO:0000313" key="2">
    <source>
        <dbReference type="EMBL" id="CCK68025.1"/>
    </source>
</evidence>
<dbReference type="RefSeq" id="XP_022462271.1">
    <property type="nucleotide sequence ID" value="XM_022607719.1"/>
</dbReference>
<keyword evidence="1" id="KW-0812">Transmembrane</keyword>
<dbReference type="PANTHER" id="PTHR28229:SF1">
    <property type="entry name" value="TRANSLOCATION PROTEIN SEC66"/>
    <property type="match status" value="1"/>
</dbReference>
<reference evidence="3" key="2">
    <citation type="submission" date="2012-08" db="EMBL/GenBank/DDBJ databases">
        <title>Genome sequence of Kazachstania naganishii.</title>
        <authorList>
            <person name="Gordon J.L."/>
            <person name="Armisen D."/>
            <person name="Proux-Wera E."/>
            <person name="OhEigeartaigh S.S."/>
            <person name="Byrne K.P."/>
            <person name="Wolfe K.H."/>
        </authorList>
    </citation>
    <scope>NUCLEOTIDE SEQUENCE [LARGE SCALE GENOMIC DNA]</scope>
    <source>
        <strain evidence="3">ATCC MYA-139 / BCRC 22969 / CBS 8797 / CCRC 22969 / KCTC 17520 / NBRC 10181 / NCYC 3082</strain>
    </source>
</reference>
<dbReference type="OMA" id="DYWQRYQ"/>
<keyword evidence="3" id="KW-1185">Reference proteome</keyword>
<dbReference type="AlphaFoldDB" id="J7QZU7"/>
<dbReference type="Pfam" id="PF09802">
    <property type="entry name" value="Sec66"/>
    <property type="match status" value="1"/>
</dbReference>
<dbReference type="EMBL" id="HE978314">
    <property type="protein sequence ID" value="CCK68025.1"/>
    <property type="molecule type" value="Genomic_DNA"/>
</dbReference>
<dbReference type="STRING" id="1071383.J7QZU7"/>
<feature type="transmembrane region" description="Helical" evidence="1">
    <location>
        <begin position="60"/>
        <end position="77"/>
    </location>
</feature>
<keyword evidence="1" id="KW-0472">Membrane</keyword>